<protein>
    <submittedName>
        <fullName evidence="2">Uncharacterized protein</fullName>
    </submittedName>
</protein>
<dbReference type="Proteomes" id="UP000297910">
    <property type="component" value="Unassembled WGS sequence"/>
</dbReference>
<dbReference type="AlphaFoldDB" id="A0A4Z1G6U4"/>
<proteinExistence type="predicted"/>
<gene>
    <name evidence="2" type="ORF">BPAE_0009g00600</name>
</gene>
<feature type="region of interest" description="Disordered" evidence="1">
    <location>
        <begin position="503"/>
        <end position="541"/>
    </location>
</feature>
<evidence type="ECO:0000256" key="1">
    <source>
        <dbReference type="SAM" id="MobiDB-lite"/>
    </source>
</evidence>
<name>A0A4Z1G6U4_9HELO</name>
<sequence>MSNDLGSSDPVNPPTVPQRSAAIVNPNGRWALYHETTYSPDIPQTSYYLLELGTGITTKLPKSAESASPGSTLTNFIWADRNTLFCQAQMNQTTYFFTLKGPLFAQRLASAGHVDTLMTILKAVHVVESNNNRKKYVVLAVSGIGAGTTSARSSVSEVDVLGNSSRPGGQIMRCVVFRIQKDPPHINIESFSGDILETSNLKYVPFPTRVSMGPRNFDISKAGLALVAQTEEQSQAQYGDISDLPTPKKSKELIPIKMETTGTTGSASVPVLSPGDLFWLAFLKRNGNSTERGETFIFKVSINRATYKPASLQRVSSPAEEVNFALNSVNLAWAGPSLSPSRRLFYWADSQMSIVEIPIPIRALQDPLICERVVTNFDHGGSILGIDSLKKLNQEDGDPGLLISRALANGSTDFLIYNADTGDRSMVRRASIVIGEVMTEQNQDDSNEIGGNVRDHIEDGIIDDGITKNREEVSHKNKNIEDGIIEDGFIGNRIIEDREEVINESNGPEDGIIKNREGFGNVSENGALEPPFPALENRGSK</sequence>
<organism evidence="2 3">
    <name type="scientific">Botrytis paeoniae</name>
    <dbReference type="NCBI Taxonomy" id="278948"/>
    <lineage>
        <taxon>Eukaryota</taxon>
        <taxon>Fungi</taxon>
        <taxon>Dikarya</taxon>
        <taxon>Ascomycota</taxon>
        <taxon>Pezizomycotina</taxon>
        <taxon>Leotiomycetes</taxon>
        <taxon>Helotiales</taxon>
        <taxon>Sclerotiniaceae</taxon>
        <taxon>Botrytis</taxon>
    </lineage>
</organism>
<evidence type="ECO:0000313" key="2">
    <source>
        <dbReference type="EMBL" id="TGO29963.1"/>
    </source>
</evidence>
<keyword evidence="3" id="KW-1185">Reference proteome</keyword>
<dbReference type="EMBL" id="PQXI01000009">
    <property type="protein sequence ID" value="TGO29963.1"/>
    <property type="molecule type" value="Genomic_DNA"/>
</dbReference>
<evidence type="ECO:0000313" key="3">
    <source>
        <dbReference type="Proteomes" id="UP000297910"/>
    </source>
</evidence>
<comment type="caution">
    <text evidence="2">The sequence shown here is derived from an EMBL/GenBank/DDBJ whole genome shotgun (WGS) entry which is preliminary data.</text>
</comment>
<accession>A0A4Z1G6U4</accession>
<feature type="compositionally biased region" description="Polar residues" evidence="1">
    <location>
        <begin position="1"/>
        <end position="10"/>
    </location>
</feature>
<feature type="region of interest" description="Disordered" evidence="1">
    <location>
        <begin position="1"/>
        <end position="20"/>
    </location>
</feature>
<reference evidence="2 3" key="1">
    <citation type="submission" date="2017-12" db="EMBL/GenBank/DDBJ databases">
        <title>Comparative genomics of Botrytis spp.</title>
        <authorList>
            <person name="Valero-Jimenez C.A."/>
            <person name="Tapia P."/>
            <person name="Veloso J."/>
            <person name="Silva-Moreno E."/>
            <person name="Staats M."/>
            <person name="Valdes J.H."/>
            <person name="Van Kan J.A.L."/>
        </authorList>
    </citation>
    <scope>NUCLEOTIDE SEQUENCE [LARGE SCALE GENOMIC DNA]</scope>
    <source>
        <strain evidence="2 3">Bp0003</strain>
    </source>
</reference>